<dbReference type="InterPro" id="IPR001689">
    <property type="entry name" value="Flag_FliM"/>
</dbReference>
<keyword evidence="8" id="KW-0472">Membrane</keyword>
<keyword evidence="12" id="KW-0969">Cilium</keyword>
<evidence type="ECO:0000256" key="8">
    <source>
        <dbReference type="ARBA" id="ARBA00023136"/>
    </source>
</evidence>
<dbReference type="EMBL" id="CP113406">
    <property type="protein sequence ID" value="WAI19031.1"/>
    <property type="molecule type" value="Genomic_DNA"/>
</dbReference>
<dbReference type="SUPFAM" id="SSF101801">
    <property type="entry name" value="Surface presentation of antigens (SPOA)"/>
    <property type="match status" value="1"/>
</dbReference>
<organism evidence="12 13">
    <name type="scientific">Buchnera aphidicola</name>
    <name type="common">Brevicoryne brassicae</name>
    <dbReference type="NCBI Taxonomy" id="911343"/>
    <lineage>
        <taxon>Bacteria</taxon>
        <taxon>Pseudomonadati</taxon>
        <taxon>Pseudomonadota</taxon>
        <taxon>Gammaproteobacteria</taxon>
        <taxon>Enterobacterales</taxon>
        <taxon>Erwiniaceae</taxon>
        <taxon>Buchnera</taxon>
    </lineage>
</organism>
<dbReference type="GO" id="GO:0009425">
    <property type="term" value="C:bacterial-type flagellum basal body"/>
    <property type="evidence" value="ECO:0007669"/>
    <property type="project" value="UniProtKB-SubCell"/>
</dbReference>
<dbReference type="GO" id="GO:0003774">
    <property type="term" value="F:cytoskeletal motor activity"/>
    <property type="evidence" value="ECO:0007669"/>
    <property type="project" value="InterPro"/>
</dbReference>
<gene>
    <name evidence="12" type="ORF">OW720_00400</name>
</gene>
<dbReference type="InterPro" id="IPR036429">
    <property type="entry name" value="SpoA-like_sf"/>
</dbReference>
<evidence type="ECO:0000256" key="4">
    <source>
        <dbReference type="ARBA" id="ARBA00021898"/>
    </source>
</evidence>
<dbReference type="GO" id="GO:0071978">
    <property type="term" value="P:bacterial-type flagellum-dependent swarming motility"/>
    <property type="evidence" value="ECO:0007669"/>
    <property type="project" value="TreeGrafter"/>
</dbReference>
<evidence type="ECO:0000256" key="2">
    <source>
        <dbReference type="ARBA" id="ARBA00004202"/>
    </source>
</evidence>
<evidence type="ECO:0000259" key="11">
    <source>
        <dbReference type="Pfam" id="PF01052"/>
    </source>
</evidence>
<dbReference type="GO" id="GO:0005886">
    <property type="term" value="C:plasma membrane"/>
    <property type="evidence" value="ECO:0007669"/>
    <property type="project" value="UniProtKB-SubCell"/>
</dbReference>
<keyword evidence="7" id="KW-0283">Flagellar rotation</keyword>
<comment type="function">
    <text evidence="10">FliM is one of three proteins (FliG, FliN, FliM) that forms the rotor-mounted switch complex (C ring), located at the base of the basal body. This complex interacts with the CheY and CheZ chemotaxis proteins, in addition to contacting components of the motor that determine the direction of flagellar rotation.</text>
</comment>
<dbReference type="Proteomes" id="UP001163440">
    <property type="component" value="Chromosome"/>
</dbReference>
<protein>
    <recommendedName>
        <fullName evidence="4">Flagellar motor switch protein FliM</fullName>
    </recommendedName>
</protein>
<comment type="similarity">
    <text evidence="3">Belongs to the FliM family.</text>
</comment>
<keyword evidence="12" id="KW-0966">Cell projection</keyword>
<dbReference type="PANTHER" id="PTHR30034">
    <property type="entry name" value="FLAGELLAR MOTOR SWITCH PROTEIN FLIM"/>
    <property type="match status" value="1"/>
</dbReference>
<comment type="subcellular location">
    <subcellularLocation>
        <location evidence="1">Bacterial flagellum basal body</location>
    </subcellularLocation>
    <subcellularLocation>
        <location evidence="2">Cell membrane</location>
        <topology evidence="2">Peripheral membrane protein</topology>
    </subcellularLocation>
</comment>
<accession>A0AAJ5PUP1</accession>
<dbReference type="PANTHER" id="PTHR30034:SF6">
    <property type="entry name" value="YOP PROTEINS TRANSLOCATION PROTEIN Q"/>
    <property type="match status" value="1"/>
</dbReference>
<evidence type="ECO:0000313" key="13">
    <source>
        <dbReference type="Proteomes" id="UP001163440"/>
    </source>
</evidence>
<reference evidence="12" key="1">
    <citation type="submission" date="2022-11" db="EMBL/GenBank/DDBJ databases">
        <title>The whole genome sequencing of pests is an important tool to study the evolution of the plant-insect interaction and insecticide resistance.</title>
        <authorList>
            <person name="Kananovich Y."/>
        </authorList>
    </citation>
    <scope>NUCLEOTIDE SEQUENCE</scope>
    <source>
        <strain evidence="12">BSU_Bre_2018</strain>
    </source>
</reference>
<keyword evidence="6" id="KW-0145">Chemotaxis</keyword>
<evidence type="ECO:0000256" key="6">
    <source>
        <dbReference type="ARBA" id="ARBA00022500"/>
    </source>
</evidence>
<proteinExistence type="inferred from homology"/>
<dbReference type="GO" id="GO:0050918">
    <property type="term" value="P:positive chemotaxis"/>
    <property type="evidence" value="ECO:0007669"/>
    <property type="project" value="TreeGrafter"/>
</dbReference>
<dbReference type="Gene3D" id="3.40.1550.10">
    <property type="entry name" value="CheC-like"/>
    <property type="match status" value="1"/>
</dbReference>
<keyword evidence="9" id="KW-0975">Bacterial flagellum</keyword>
<dbReference type="Pfam" id="PF01052">
    <property type="entry name" value="FliMN_C"/>
    <property type="match status" value="1"/>
</dbReference>
<evidence type="ECO:0000256" key="1">
    <source>
        <dbReference type="ARBA" id="ARBA00004117"/>
    </source>
</evidence>
<evidence type="ECO:0000256" key="9">
    <source>
        <dbReference type="ARBA" id="ARBA00023143"/>
    </source>
</evidence>
<sequence length="315" mass="37361">MGKSNNLHNKFKKIYQRENNLNNFLKEDEIEILENINQYFSKKIIVDFSNFVKKNVKIFSYSMKIESLSNYNRTNISFFNSIEVLPFKNQFFLTFSSNFLSVIIDLLFGGHGDLTENFDRHNAITSTELLINKKITNWIISSFSNVFKKFFSLDIKFINVKIFLDLKKPCFNSNEMFLINCFNFYIDDIEVYFSFLIPLSIIKKINEKKIISTNNDQNLCLKNNVINNIVFEDIYNVELEIIFKINNISIPHDKIYNLSVGDVFLINKPDKIIGFLENQPIFFGKYKRFNEQSIIFIEEFINNLESKKDKEYFDE</sequence>
<dbReference type="Pfam" id="PF02154">
    <property type="entry name" value="FliM"/>
    <property type="match status" value="1"/>
</dbReference>
<evidence type="ECO:0000256" key="5">
    <source>
        <dbReference type="ARBA" id="ARBA00022475"/>
    </source>
</evidence>
<keyword evidence="5" id="KW-1003">Cell membrane</keyword>
<evidence type="ECO:0000256" key="10">
    <source>
        <dbReference type="ARBA" id="ARBA00025044"/>
    </source>
</evidence>
<name>A0AAJ5PUP1_9GAMM</name>
<keyword evidence="12" id="KW-0282">Flagellum</keyword>
<dbReference type="InterPro" id="IPR001543">
    <property type="entry name" value="FliN-like_C"/>
</dbReference>
<evidence type="ECO:0000256" key="7">
    <source>
        <dbReference type="ARBA" id="ARBA00022779"/>
    </source>
</evidence>
<dbReference type="InterPro" id="IPR028976">
    <property type="entry name" value="CheC-like_sf"/>
</dbReference>
<evidence type="ECO:0000256" key="3">
    <source>
        <dbReference type="ARBA" id="ARBA00011049"/>
    </source>
</evidence>
<dbReference type="SUPFAM" id="SSF103039">
    <property type="entry name" value="CheC-like"/>
    <property type="match status" value="1"/>
</dbReference>
<dbReference type="AlphaFoldDB" id="A0AAJ5PUP1"/>
<evidence type="ECO:0000313" key="12">
    <source>
        <dbReference type="EMBL" id="WAI19031.1"/>
    </source>
</evidence>
<dbReference type="RefSeq" id="WP_158365490.1">
    <property type="nucleotide sequence ID" value="NZ_CP034882.1"/>
</dbReference>
<feature type="domain" description="Flagellar motor switch protein FliN-like C-terminal" evidence="11">
    <location>
        <begin position="233"/>
        <end position="301"/>
    </location>
</feature>